<dbReference type="Gene3D" id="3.30.200.20">
    <property type="entry name" value="Phosphorylase Kinase, domain 1"/>
    <property type="match status" value="1"/>
</dbReference>
<reference evidence="4" key="1">
    <citation type="submission" date="2023-07" db="EMBL/GenBank/DDBJ databases">
        <title>Defluviimonas sediminis sp. nov., isolated from mangrove sediment.</title>
        <authorList>
            <person name="Liu L."/>
            <person name="Li J."/>
            <person name="Huang Y."/>
            <person name="Pan J."/>
            <person name="Li M."/>
        </authorList>
    </citation>
    <scope>NUCLEOTIDE SEQUENCE [LARGE SCALE GENOMIC DNA]</scope>
    <source>
        <strain evidence="4">FT324</strain>
    </source>
</reference>
<dbReference type="EMBL" id="JAOCQF010000003">
    <property type="protein sequence ID" value="MCT8331163.1"/>
    <property type="molecule type" value="Genomic_DNA"/>
</dbReference>
<accession>A0ABT2NQG3</accession>
<protein>
    <submittedName>
        <fullName evidence="3">Phosphotransferase</fullName>
    </submittedName>
</protein>
<evidence type="ECO:0000313" key="4">
    <source>
        <dbReference type="Proteomes" id="UP001205601"/>
    </source>
</evidence>
<comment type="similarity">
    <text evidence="1">Belongs to the pseudomonas-type ThrB family.</text>
</comment>
<dbReference type="RefSeq" id="WP_261497046.1">
    <property type="nucleotide sequence ID" value="NZ_JAOCQF010000003.1"/>
</dbReference>
<dbReference type="PANTHER" id="PTHR21064">
    <property type="entry name" value="AMINOGLYCOSIDE PHOSPHOTRANSFERASE DOMAIN-CONTAINING PROTEIN-RELATED"/>
    <property type="match status" value="1"/>
</dbReference>
<organism evidence="3 4">
    <name type="scientific">Albidovulum sediminis</name>
    <dbReference type="NCBI Taxonomy" id="3066345"/>
    <lineage>
        <taxon>Bacteria</taxon>
        <taxon>Pseudomonadati</taxon>
        <taxon>Pseudomonadota</taxon>
        <taxon>Alphaproteobacteria</taxon>
        <taxon>Rhodobacterales</taxon>
        <taxon>Paracoccaceae</taxon>
        <taxon>Albidovulum</taxon>
    </lineage>
</organism>
<feature type="domain" description="Aminoglycoside phosphotransferase" evidence="2">
    <location>
        <begin position="23"/>
        <end position="255"/>
    </location>
</feature>
<dbReference type="Gene3D" id="3.90.1200.10">
    <property type="match status" value="1"/>
</dbReference>
<proteinExistence type="inferred from homology"/>
<dbReference type="SUPFAM" id="SSF56112">
    <property type="entry name" value="Protein kinase-like (PK-like)"/>
    <property type="match status" value="1"/>
</dbReference>
<dbReference type="InterPro" id="IPR002575">
    <property type="entry name" value="Aminoglycoside_PTrfase"/>
</dbReference>
<dbReference type="InterPro" id="IPR050249">
    <property type="entry name" value="Pseudomonas-type_ThrB"/>
</dbReference>
<dbReference type="PANTHER" id="PTHR21064:SF6">
    <property type="entry name" value="AMINOGLYCOSIDE PHOSPHOTRANSFERASE DOMAIN-CONTAINING PROTEIN"/>
    <property type="match status" value="1"/>
</dbReference>
<dbReference type="Pfam" id="PF01636">
    <property type="entry name" value="APH"/>
    <property type="match status" value="1"/>
</dbReference>
<evidence type="ECO:0000259" key="2">
    <source>
        <dbReference type="Pfam" id="PF01636"/>
    </source>
</evidence>
<evidence type="ECO:0000256" key="1">
    <source>
        <dbReference type="ARBA" id="ARBA00038240"/>
    </source>
</evidence>
<sequence>MTDPVREALALWGLEGAECSFVAGRENRVYRVRSATGDLALRIKRPGYRQEDELVSELVWLEAMDRAGLHVPRPVTARSGRLLERLGGNFVDVLGWLPGKPMGKSRTPLSVADRTGVFHVLGAEMARLHAACDAWRQPPGFRRCRWDIDGLLGDAPLWSRFWDNPTLDPATRDLFLRFRQVARDRLGDPRTSLDFGLIHADLVRENVLLDGPVIRMIDFDDGGFGYRLFDMATVLLKSMAEPDYPTLKACLIDGYLGRRALDLSLLDLFIAIRALTYVGWIVPRMAEDGGAERNARFVAEARELCATCLRDSGVHQGEGER</sequence>
<evidence type="ECO:0000313" key="3">
    <source>
        <dbReference type="EMBL" id="MCT8331163.1"/>
    </source>
</evidence>
<gene>
    <name evidence="3" type="ORF">N5I32_16710</name>
</gene>
<keyword evidence="4" id="KW-1185">Reference proteome</keyword>
<comment type="caution">
    <text evidence="3">The sequence shown here is derived from an EMBL/GenBank/DDBJ whole genome shotgun (WGS) entry which is preliminary data.</text>
</comment>
<dbReference type="Proteomes" id="UP001205601">
    <property type="component" value="Unassembled WGS sequence"/>
</dbReference>
<name>A0ABT2NQG3_9RHOB</name>
<dbReference type="InterPro" id="IPR011009">
    <property type="entry name" value="Kinase-like_dom_sf"/>
</dbReference>